<comment type="caution">
    <text evidence="2">The sequence shown here is derived from an EMBL/GenBank/DDBJ whole genome shotgun (WGS) entry which is preliminary data.</text>
</comment>
<keyword evidence="1" id="KW-1133">Transmembrane helix</keyword>
<evidence type="ECO:0000313" key="3">
    <source>
        <dbReference type="Proteomes" id="UP001432995"/>
    </source>
</evidence>
<proteinExistence type="predicted"/>
<protein>
    <submittedName>
        <fullName evidence="2">Uncharacterized protein</fullName>
    </submittedName>
</protein>
<dbReference type="RefSeq" id="WP_350377960.1">
    <property type="nucleotide sequence ID" value="NZ_JBELQD010000006.1"/>
</dbReference>
<keyword evidence="1" id="KW-0812">Transmembrane</keyword>
<accession>A0ABV1R0J5</accession>
<evidence type="ECO:0000256" key="1">
    <source>
        <dbReference type="SAM" id="Phobius"/>
    </source>
</evidence>
<evidence type="ECO:0000313" key="2">
    <source>
        <dbReference type="EMBL" id="MER2288298.1"/>
    </source>
</evidence>
<gene>
    <name evidence="2" type="ORF">ABS770_08530</name>
</gene>
<dbReference type="Proteomes" id="UP001432995">
    <property type="component" value="Unassembled WGS sequence"/>
</dbReference>
<name>A0ABV1R0J5_9HYPH</name>
<keyword evidence="1" id="KW-0472">Membrane</keyword>
<sequence>MAGTDHSVRPSLIAIPSGQETICEAGAEALRMARNGIRLRRVPEHVGPESLGLHRIHTATAVANPMETTMTWTNRITIAAALIGGAVALMTYAQALGLPAHFA</sequence>
<organism evidence="2 3">
    <name type="scientific">Methylobacterium brachiatum</name>
    <dbReference type="NCBI Taxonomy" id="269660"/>
    <lineage>
        <taxon>Bacteria</taxon>
        <taxon>Pseudomonadati</taxon>
        <taxon>Pseudomonadota</taxon>
        <taxon>Alphaproteobacteria</taxon>
        <taxon>Hyphomicrobiales</taxon>
        <taxon>Methylobacteriaceae</taxon>
        <taxon>Methylobacterium</taxon>
    </lineage>
</organism>
<dbReference type="EMBL" id="JBELQD010000006">
    <property type="protein sequence ID" value="MER2288298.1"/>
    <property type="molecule type" value="Genomic_DNA"/>
</dbReference>
<keyword evidence="3" id="KW-1185">Reference proteome</keyword>
<reference evidence="2" key="1">
    <citation type="submission" date="2024-06" db="EMBL/GenBank/DDBJ databases">
        <authorList>
            <person name="Campbell A.G."/>
        </authorList>
    </citation>
    <scope>NUCLEOTIDE SEQUENCE</scope>
    <source>
        <strain evidence="2">EM17</strain>
    </source>
</reference>
<feature type="transmembrane region" description="Helical" evidence="1">
    <location>
        <begin position="76"/>
        <end position="95"/>
    </location>
</feature>